<keyword evidence="2" id="KW-0732">Signal</keyword>
<dbReference type="EMBL" id="JADGJD010001309">
    <property type="protein sequence ID" value="KAJ3044161.1"/>
    <property type="molecule type" value="Genomic_DNA"/>
</dbReference>
<gene>
    <name evidence="3" type="ORF">HK097_001561</name>
</gene>
<evidence type="ECO:0000313" key="3">
    <source>
        <dbReference type="EMBL" id="KAJ3044161.1"/>
    </source>
</evidence>
<feature type="signal peptide" evidence="2">
    <location>
        <begin position="1"/>
        <end position="21"/>
    </location>
</feature>
<dbReference type="PANTHER" id="PTHR12277">
    <property type="entry name" value="ALPHA/BETA HYDROLASE DOMAIN-CONTAINING PROTEIN"/>
    <property type="match status" value="1"/>
</dbReference>
<dbReference type="Gene3D" id="3.40.50.1820">
    <property type="entry name" value="alpha/beta hydrolase"/>
    <property type="match status" value="1"/>
</dbReference>
<sequence>MLLYSLLSSFIDTLVFPVVKTHPSTPKSPDLKYNSTHPYLYIPHPTPRAICLYFHGNAETIDECDPYLQQLSKHLRISIIAPELPGYGRASGSPSHKAAVEVAKKFFALASGTESGVEFTSSSITGSSPPPPHPPQPQQKLPLIVIGRSIGTGSASYIASTNPSSISALILISPFTSISDLACLHFHSAASFVLKGNHFDNLRELKKYHGSLLLQHGKLDDIIPFEHSQRLVEALRKVRVGGSVDGKKEPVELAEFERSGHNDIDFGDMVMGMDRFLTKLGIN</sequence>
<protein>
    <recommendedName>
        <fullName evidence="5">Serine aminopeptidase S33 domain-containing protein</fullName>
    </recommendedName>
</protein>
<organism evidence="3 4">
    <name type="scientific">Rhizophlyctis rosea</name>
    <dbReference type="NCBI Taxonomy" id="64517"/>
    <lineage>
        <taxon>Eukaryota</taxon>
        <taxon>Fungi</taxon>
        <taxon>Fungi incertae sedis</taxon>
        <taxon>Chytridiomycota</taxon>
        <taxon>Chytridiomycota incertae sedis</taxon>
        <taxon>Chytridiomycetes</taxon>
        <taxon>Rhizophlyctidales</taxon>
        <taxon>Rhizophlyctidaceae</taxon>
        <taxon>Rhizophlyctis</taxon>
    </lineage>
</organism>
<feature type="region of interest" description="Disordered" evidence="1">
    <location>
        <begin position="119"/>
        <end position="139"/>
    </location>
</feature>
<dbReference type="AlphaFoldDB" id="A0AAD5S496"/>
<feature type="compositionally biased region" description="Pro residues" evidence="1">
    <location>
        <begin position="128"/>
        <end position="137"/>
    </location>
</feature>
<dbReference type="Proteomes" id="UP001212841">
    <property type="component" value="Unassembled WGS sequence"/>
</dbReference>
<comment type="caution">
    <text evidence="3">The sequence shown here is derived from an EMBL/GenBank/DDBJ whole genome shotgun (WGS) entry which is preliminary data.</text>
</comment>
<evidence type="ECO:0000256" key="1">
    <source>
        <dbReference type="SAM" id="MobiDB-lite"/>
    </source>
</evidence>
<feature type="chain" id="PRO_5042164273" description="Serine aminopeptidase S33 domain-containing protein" evidence="2">
    <location>
        <begin position="22"/>
        <end position="283"/>
    </location>
</feature>
<reference evidence="3" key="1">
    <citation type="submission" date="2020-05" db="EMBL/GenBank/DDBJ databases">
        <title>Phylogenomic resolution of chytrid fungi.</title>
        <authorList>
            <person name="Stajich J.E."/>
            <person name="Amses K."/>
            <person name="Simmons R."/>
            <person name="Seto K."/>
            <person name="Myers J."/>
            <person name="Bonds A."/>
            <person name="Quandt C.A."/>
            <person name="Barry K."/>
            <person name="Liu P."/>
            <person name="Grigoriev I."/>
            <person name="Longcore J.E."/>
            <person name="James T.Y."/>
        </authorList>
    </citation>
    <scope>NUCLEOTIDE SEQUENCE</scope>
    <source>
        <strain evidence="3">JEL0318</strain>
    </source>
</reference>
<accession>A0AAD5S496</accession>
<dbReference type="SUPFAM" id="SSF53474">
    <property type="entry name" value="alpha/beta-Hydrolases"/>
    <property type="match status" value="1"/>
</dbReference>
<dbReference type="InterPro" id="IPR029058">
    <property type="entry name" value="AB_hydrolase_fold"/>
</dbReference>
<proteinExistence type="predicted"/>
<evidence type="ECO:0000256" key="2">
    <source>
        <dbReference type="SAM" id="SignalP"/>
    </source>
</evidence>
<name>A0AAD5S496_9FUNG</name>
<evidence type="ECO:0008006" key="5">
    <source>
        <dbReference type="Google" id="ProtNLM"/>
    </source>
</evidence>
<keyword evidence="4" id="KW-1185">Reference proteome</keyword>
<evidence type="ECO:0000313" key="4">
    <source>
        <dbReference type="Proteomes" id="UP001212841"/>
    </source>
</evidence>